<accession>A0A2H3CNZ7</accession>
<dbReference type="InterPro" id="IPR014729">
    <property type="entry name" value="Rossmann-like_a/b/a_fold"/>
</dbReference>
<feature type="domain" description="Aminoacyl-tRNA synthetase class I anticodon-binding" evidence="13">
    <location>
        <begin position="373"/>
        <end position="504"/>
    </location>
</feature>
<sequence>MVLLRFAPSPTGPLHLGGLRMALYNHLFAKKHAGRWILRIEDTDSSRLVPGSVEGIQKALDWAGLEYDYGPGRDSQHGPYFQTERLELYRSYAKKLLESGHAYRCFCSADKLASIRERLARAGSNSTYDKSCVHITDEESARKARAGEKFVVRVNDSLPPSRPPAVDLVFGHLKDAHASLSTDPVLLKSDSFPTYHLASVVDDHEMQITHVLRGEEWITSFPLHLDLYAHLGLTPPKFAHIPILLNPDGTKMSKRKGDVQVVDYMRRGWEPAAVLNWLALAGWGVTHEETSPESTSRSHLKDAPDSTAVMSLPELIKSFDISVLTQRSSGLDVSKLEYINKHHLALAWATDEGMDVLAQRAHIHVKEAFPHSQYTTIDNIKSAIRALEGRLTNIQDIPRLAPFLFVEPDLTSDEAQRMLAVMPNVQDRSRMLQVLREVVDTQVNDWRSDVVFSIFQEQLQAAGLPRKAFLKVLRAYLTGMKDGPPLADILTVLGPERTRTRLSQSTV</sequence>
<dbReference type="GO" id="GO:0006424">
    <property type="term" value="P:glutamyl-tRNA aminoacylation"/>
    <property type="evidence" value="ECO:0007669"/>
    <property type="project" value="InterPro"/>
</dbReference>
<dbReference type="PANTHER" id="PTHR43311:SF2">
    <property type="entry name" value="GLUTAMATE--TRNA LIGASE, MITOCHONDRIAL-RELATED"/>
    <property type="match status" value="1"/>
</dbReference>
<evidence type="ECO:0000256" key="10">
    <source>
        <dbReference type="ARBA" id="ARBA00072917"/>
    </source>
</evidence>
<evidence type="ECO:0000256" key="3">
    <source>
        <dbReference type="ARBA" id="ARBA00012835"/>
    </source>
</evidence>
<dbReference type="PANTHER" id="PTHR43311">
    <property type="entry name" value="GLUTAMATE--TRNA LIGASE"/>
    <property type="match status" value="1"/>
</dbReference>
<dbReference type="GO" id="GO:0005524">
    <property type="term" value="F:ATP binding"/>
    <property type="evidence" value="ECO:0007669"/>
    <property type="project" value="UniProtKB-KW"/>
</dbReference>
<dbReference type="PRINTS" id="PR00987">
    <property type="entry name" value="TRNASYNTHGLU"/>
</dbReference>
<reference evidence="15" key="1">
    <citation type="journal article" date="2017" name="Nat. Ecol. Evol.">
        <title>Genome expansion and lineage-specific genetic innovations in the forest pathogenic fungi Armillaria.</title>
        <authorList>
            <person name="Sipos G."/>
            <person name="Prasanna A.N."/>
            <person name="Walter M.C."/>
            <person name="O'Connor E."/>
            <person name="Balint B."/>
            <person name="Krizsan K."/>
            <person name="Kiss B."/>
            <person name="Hess J."/>
            <person name="Varga T."/>
            <person name="Slot J."/>
            <person name="Riley R."/>
            <person name="Boka B."/>
            <person name="Rigling D."/>
            <person name="Barry K."/>
            <person name="Lee J."/>
            <person name="Mihaltcheva S."/>
            <person name="LaButti K."/>
            <person name="Lipzen A."/>
            <person name="Waldron R."/>
            <person name="Moloney N.M."/>
            <person name="Sperisen C."/>
            <person name="Kredics L."/>
            <person name="Vagvoelgyi C."/>
            <person name="Patrignani A."/>
            <person name="Fitzpatrick D."/>
            <person name="Nagy I."/>
            <person name="Doyle S."/>
            <person name="Anderson J.B."/>
            <person name="Grigoriev I.V."/>
            <person name="Gueldener U."/>
            <person name="Muensterkoetter M."/>
            <person name="Nagy L.G."/>
        </authorList>
    </citation>
    <scope>NUCLEOTIDE SEQUENCE [LARGE SCALE GENOMIC DNA]</scope>
    <source>
        <strain evidence="15">28-4</strain>
    </source>
</reference>
<dbReference type="STRING" id="1076256.A0A2H3CNZ7"/>
<dbReference type="GO" id="GO:0000049">
    <property type="term" value="F:tRNA binding"/>
    <property type="evidence" value="ECO:0007669"/>
    <property type="project" value="InterPro"/>
</dbReference>
<keyword evidence="5 11" id="KW-0547">Nucleotide-binding</keyword>
<comment type="similarity">
    <text evidence="2">Belongs to the class-I aminoacyl-tRNA synthetase family. Glutamate--tRNA ligase type 1 subfamily.</text>
</comment>
<dbReference type="Pfam" id="PF19269">
    <property type="entry name" value="Anticodon_2"/>
    <property type="match status" value="1"/>
</dbReference>
<dbReference type="CDD" id="cd00808">
    <property type="entry name" value="GluRS_core"/>
    <property type="match status" value="1"/>
</dbReference>
<dbReference type="GO" id="GO:0004818">
    <property type="term" value="F:glutamate-tRNA ligase activity"/>
    <property type="evidence" value="ECO:0007669"/>
    <property type="project" value="UniProtKB-EC"/>
</dbReference>
<dbReference type="Pfam" id="PF00749">
    <property type="entry name" value="tRNA-synt_1c"/>
    <property type="match status" value="1"/>
</dbReference>
<dbReference type="GO" id="GO:0008270">
    <property type="term" value="F:zinc ion binding"/>
    <property type="evidence" value="ECO:0007669"/>
    <property type="project" value="InterPro"/>
</dbReference>
<evidence type="ECO:0000313" key="15">
    <source>
        <dbReference type="Proteomes" id="UP000218334"/>
    </source>
</evidence>
<organism evidence="14 15">
    <name type="scientific">Armillaria solidipes</name>
    <dbReference type="NCBI Taxonomy" id="1076256"/>
    <lineage>
        <taxon>Eukaryota</taxon>
        <taxon>Fungi</taxon>
        <taxon>Dikarya</taxon>
        <taxon>Basidiomycota</taxon>
        <taxon>Agaricomycotina</taxon>
        <taxon>Agaricomycetes</taxon>
        <taxon>Agaricomycetidae</taxon>
        <taxon>Agaricales</taxon>
        <taxon>Marasmiineae</taxon>
        <taxon>Physalacriaceae</taxon>
        <taxon>Armillaria</taxon>
    </lineage>
</organism>
<dbReference type="InterPro" id="IPR020751">
    <property type="entry name" value="aa-tRNA-synth_I_codon-bd_sub2"/>
</dbReference>
<dbReference type="InterPro" id="IPR033910">
    <property type="entry name" value="GluRS_core"/>
</dbReference>
<proteinExistence type="inferred from homology"/>
<dbReference type="InterPro" id="IPR049940">
    <property type="entry name" value="GluQ/Sye"/>
</dbReference>
<dbReference type="HAMAP" id="MF_00022">
    <property type="entry name" value="Glu_tRNA_synth_type1"/>
    <property type="match status" value="1"/>
</dbReference>
<evidence type="ECO:0000256" key="8">
    <source>
        <dbReference type="ARBA" id="ARBA00023146"/>
    </source>
</evidence>
<evidence type="ECO:0000256" key="4">
    <source>
        <dbReference type="ARBA" id="ARBA00022598"/>
    </source>
</evidence>
<dbReference type="SUPFAM" id="SSF52374">
    <property type="entry name" value="Nucleotidylyl transferase"/>
    <property type="match status" value="1"/>
</dbReference>
<name>A0A2H3CNZ7_9AGAR</name>
<dbReference type="InterPro" id="IPR008925">
    <property type="entry name" value="aa_tRNA-synth_I_cd-bd_sf"/>
</dbReference>
<keyword evidence="6 11" id="KW-0067">ATP-binding</keyword>
<evidence type="ECO:0000259" key="12">
    <source>
        <dbReference type="Pfam" id="PF00749"/>
    </source>
</evidence>
<keyword evidence="8 11" id="KW-0030">Aminoacyl-tRNA synthetase</keyword>
<protein>
    <recommendedName>
        <fullName evidence="10">Glutamate--tRNA ligase, mitochondrial</fullName>
        <ecNumber evidence="3">6.1.1.17</ecNumber>
    </recommendedName>
    <alternativeName>
        <fullName evidence="9">Glutamyl-tRNA synthetase</fullName>
    </alternativeName>
</protein>
<evidence type="ECO:0000256" key="11">
    <source>
        <dbReference type="RuleBase" id="RU363037"/>
    </source>
</evidence>
<dbReference type="Proteomes" id="UP000218334">
    <property type="component" value="Unassembled WGS sequence"/>
</dbReference>
<dbReference type="SUPFAM" id="SSF48163">
    <property type="entry name" value="An anticodon-binding domain of class I aminoacyl-tRNA synthetases"/>
    <property type="match status" value="1"/>
</dbReference>
<dbReference type="PROSITE" id="PS00178">
    <property type="entry name" value="AA_TRNA_LIGASE_I"/>
    <property type="match status" value="1"/>
</dbReference>
<dbReference type="InterPro" id="IPR000924">
    <property type="entry name" value="Glu/Gln-tRNA-synth"/>
</dbReference>
<dbReference type="Gene3D" id="3.40.50.620">
    <property type="entry name" value="HUPs"/>
    <property type="match status" value="1"/>
</dbReference>
<dbReference type="InterPro" id="IPR004527">
    <property type="entry name" value="Glu-tRNA-ligase_bac/mito"/>
</dbReference>
<dbReference type="InterPro" id="IPR001412">
    <property type="entry name" value="aa-tRNA-synth_I_CS"/>
</dbReference>
<dbReference type="AlphaFoldDB" id="A0A2H3CNZ7"/>
<evidence type="ECO:0000256" key="2">
    <source>
        <dbReference type="ARBA" id="ARBA00007894"/>
    </source>
</evidence>
<evidence type="ECO:0000256" key="1">
    <source>
        <dbReference type="ARBA" id="ARBA00004173"/>
    </source>
</evidence>
<dbReference type="EMBL" id="KZ293415">
    <property type="protein sequence ID" value="PBK77833.1"/>
    <property type="molecule type" value="Genomic_DNA"/>
</dbReference>
<dbReference type="GO" id="GO:0005739">
    <property type="term" value="C:mitochondrion"/>
    <property type="evidence" value="ECO:0007669"/>
    <property type="project" value="UniProtKB-SubCell"/>
</dbReference>
<dbReference type="Gene3D" id="1.10.10.350">
    <property type="match status" value="1"/>
</dbReference>
<evidence type="ECO:0000256" key="6">
    <source>
        <dbReference type="ARBA" id="ARBA00022840"/>
    </source>
</evidence>
<evidence type="ECO:0000256" key="7">
    <source>
        <dbReference type="ARBA" id="ARBA00022917"/>
    </source>
</evidence>
<dbReference type="NCBIfam" id="TIGR00464">
    <property type="entry name" value="gltX_bact"/>
    <property type="match status" value="1"/>
</dbReference>
<dbReference type="InterPro" id="IPR045462">
    <property type="entry name" value="aa-tRNA-synth_I_cd-bd"/>
</dbReference>
<keyword evidence="4 11" id="KW-0436">Ligase</keyword>
<keyword evidence="15" id="KW-1185">Reference proteome</keyword>
<evidence type="ECO:0000313" key="14">
    <source>
        <dbReference type="EMBL" id="PBK77833.1"/>
    </source>
</evidence>
<evidence type="ECO:0000256" key="9">
    <source>
        <dbReference type="ARBA" id="ARBA00030865"/>
    </source>
</evidence>
<evidence type="ECO:0000256" key="5">
    <source>
        <dbReference type="ARBA" id="ARBA00022741"/>
    </source>
</evidence>
<gene>
    <name evidence="14" type="ORF">ARMSODRAFT_991438</name>
</gene>
<keyword evidence="7 11" id="KW-0648">Protein biosynthesis</keyword>
<dbReference type="FunFam" id="3.40.50.620:FF:000045">
    <property type="entry name" value="Glutamate--tRNA ligase, mitochondrial"/>
    <property type="match status" value="1"/>
</dbReference>
<feature type="domain" description="Glutamyl/glutaminyl-tRNA synthetase class Ib catalytic" evidence="12">
    <location>
        <begin position="2"/>
        <end position="289"/>
    </location>
</feature>
<evidence type="ECO:0000259" key="13">
    <source>
        <dbReference type="Pfam" id="PF19269"/>
    </source>
</evidence>
<dbReference type="EC" id="6.1.1.17" evidence="3"/>
<dbReference type="InterPro" id="IPR020058">
    <property type="entry name" value="Glu/Gln-tRNA-synth_Ib_cat-dom"/>
</dbReference>
<comment type="subcellular location">
    <subcellularLocation>
        <location evidence="1">Mitochondrion</location>
    </subcellularLocation>
</comment>